<dbReference type="EMBL" id="DYXG01000093">
    <property type="protein sequence ID" value="HJE97801.1"/>
    <property type="molecule type" value="Genomic_DNA"/>
</dbReference>
<feature type="domain" description="SGNH hydrolase-type esterase" evidence="1">
    <location>
        <begin position="201"/>
        <end position="362"/>
    </location>
</feature>
<dbReference type="GO" id="GO:0016787">
    <property type="term" value="F:hydrolase activity"/>
    <property type="evidence" value="ECO:0007669"/>
    <property type="project" value="UniProtKB-KW"/>
</dbReference>
<protein>
    <submittedName>
        <fullName evidence="2">SGNH/GDSL hydrolase family protein</fullName>
    </submittedName>
</protein>
<accession>A0A921F9F7</accession>
<evidence type="ECO:0000313" key="2">
    <source>
        <dbReference type="EMBL" id="HJE97801.1"/>
    </source>
</evidence>
<dbReference type="AlphaFoldDB" id="A0A921F9F7"/>
<keyword evidence="2" id="KW-0378">Hydrolase</keyword>
<evidence type="ECO:0000313" key="3">
    <source>
        <dbReference type="Proteomes" id="UP000707535"/>
    </source>
</evidence>
<dbReference type="InterPro" id="IPR036514">
    <property type="entry name" value="SGNH_hydro_sf"/>
</dbReference>
<reference evidence="2" key="2">
    <citation type="submission" date="2021-09" db="EMBL/GenBank/DDBJ databases">
        <authorList>
            <person name="Gilroy R."/>
        </authorList>
    </citation>
    <scope>NUCLEOTIDE SEQUENCE</scope>
    <source>
        <strain evidence="2">CHK174-6876</strain>
    </source>
</reference>
<evidence type="ECO:0000259" key="1">
    <source>
        <dbReference type="Pfam" id="PF13472"/>
    </source>
</evidence>
<proteinExistence type="predicted"/>
<sequence length="418" mass="46991">MVDTKKLTEVNDYGSISFCQSSFSAITKKVALIVSKQKKIDLSFKWHVYADSSYADESLKMGLEFRDMYGRLIFALLNHGGSHVCYATTGLDSDSSVVNNKFEPCWRKVPAQDLNNYSCQVHLLLDFTDGEHGLSVEVSDTKDNQLFKLKNELINGKNLSKIVGVNYSAKKFPISHNIFEMSFKNLDEQIEMPLAGKSVYAFGDSIVNGHLYAKKGFVDFLAQQEGMNLKKYAVNGGTILPGESNVLQQVIEATVQAPDFMIFNGGTNDAFERNEKMFGEITPSNLIGPFDMETYAGRFEEIIHVTKKKWPNTKIAFVAIPKICSRNIEMQAKLHAIQQAACEKWQIGFLDMYSNSKLDTTNDMMRKNYTFDNLGSDGFPGTIKTAKSDEKTPSGTHPNFSAIQEFYVPELLEYLKML</sequence>
<comment type="caution">
    <text evidence="2">The sequence shown here is derived from an EMBL/GenBank/DDBJ whole genome shotgun (WGS) entry which is preliminary data.</text>
</comment>
<reference evidence="2" key="1">
    <citation type="journal article" date="2021" name="PeerJ">
        <title>Extensive microbial diversity within the chicken gut microbiome revealed by metagenomics and culture.</title>
        <authorList>
            <person name="Gilroy R."/>
            <person name="Ravi A."/>
            <person name="Getino M."/>
            <person name="Pursley I."/>
            <person name="Horton D.L."/>
            <person name="Alikhan N.F."/>
            <person name="Baker D."/>
            <person name="Gharbi K."/>
            <person name="Hall N."/>
            <person name="Watson M."/>
            <person name="Adriaenssens E.M."/>
            <person name="Foster-Nyarko E."/>
            <person name="Jarju S."/>
            <person name="Secka A."/>
            <person name="Antonio M."/>
            <person name="Oren A."/>
            <person name="Chaudhuri R.R."/>
            <person name="La Ragione R."/>
            <person name="Hildebrand F."/>
            <person name="Pallen M.J."/>
        </authorList>
    </citation>
    <scope>NUCLEOTIDE SEQUENCE</scope>
    <source>
        <strain evidence="2">CHK174-6876</strain>
    </source>
</reference>
<dbReference type="Proteomes" id="UP000707535">
    <property type="component" value="Unassembled WGS sequence"/>
</dbReference>
<dbReference type="Gene3D" id="3.40.50.1110">
    <property type="entry name" value="SGNH hydrolase"/>
    <property type="match status" value="1"/>
</dbReference>
<dbReference type="SUPFAM" id="SSF52266">
    <property type="entry name" value="SGNH hydrolase"/>
    <property type="match status" value="1"/>
</dbReference>
<dbReference type="Pfam" id="PF13472">
    <property type="entry name" value="Lipase_GDSL_2"/>
    <property type="match status" value="1"/>
</dbReference>
<organism evidence="2 3">
    <name type="scientific">Ligilactobacillus acidipiscis</name>
    <dbReference type="NCBI Taxonomy" id="89059"/>
    <lineage>
        <taxon>Bacteria</taxon>
        <taxon>Bacillati</taxon>
        <taxon>Bacillota</taxon>
        <taxon>Bacilli</taxon>
        <taxon>Lactobacillales</taxon>
        <taxon>Lactobacillaceae</taxon>
        <taxon>Ligilactobacillus</taxon>
    </lineage>
</organism>
<dbReference type="InterPro" id="IPR013830">
    <property type="entry name" value="SGNH_hydro"/>
</dbReference>
<name>A0A921F9F7_9LACO</name>
<gene>
    <name evidence="2" type="ORF">K8V00_09290</name>
</gene>
<dbReference type="CDD" id="cd00229">
    <property type="entry name" value="SGNH_hydrolase"/>
    <property type="match status" value="1"/>
</dbReference>